<keyword evidence="2" id="KW-1185">Reference proteome</keyword>
<dbReference type="InterPro" id="IPR015943">
    <property type="entry name" value="WD40/YVTN_repeat-like_dom_sf"/>
</dbReference>
<dbReference type="InterPro" id="IPR011044">
    <property type="entry name" value="Quino_amine_DH_bsu"/>
</dbReference>
<dbReference type="Gene3D" id="2.130.10.10">
    <property type="entry name" value="YVTN repeat-like/Quinoprotein amine dehydrogenase"/>
    <property type="match status" value="1"/>
</dbReference>
<dbReference type="OrthoDB" id="6085115at2759"/>
<dbReference type="SUPFAM" id="SSF50969">
    <property type="entry name" value="YVTN repeat-like/Quinoprotein amine dehydrogenase"/>
    <property type="match status" value="1"/>
</dbReference>
<organism evidence="1 2">
    <name type="scientific">Danionella cerebrum</name>
    <dbReference type="NCBI Taxonomy" id="2873325"/>
    <lineage>
        <taxon>Eukaryota</taxon>
        <taxon>Metazoa</taxon>
        <taxon>Chordata</taxon>
        <taxon>Craniata</taxon>
        <taxon>Vertebrata</taxon>
        <taxon>Euteleostomi</taxon>
        <taxon>Actinopterygii</taxon>
        <taxon>Neopterygii</taxon>
        <taxon>Teleostei</taxon>
        <taxon>Ostariophysi</taxon>
        <taxon>Cypriniformes</taxon>
        <taxon>Danionidae</taxon>
        <taxon>Danioninae</taxon>
        <taxon>Danionella</taxon>
    </lineage>
</organism>
<dbReference type="AlphaFoldDB" id="A0A553R0X6"/>
<proteinExistence type="predicted"/>
<protein>
    <submittedName>
        <fullName evidence="1">Uncharacterized protein</fullName>
    </submittedName>
</protein>
<gene>
    <name evidence="1" type="ORF">DNTS_016189</name>
</gene>
<accession>A0A553R0X6</accession>
<sequence>MHQLCLYVSSCWQSSGQHPLERRSDGITIVQPGDCEIRRRLTPTEKILGSHAELCPSGECVWASAISVKDKLLYVSQPLRDRLLVIDTRTQRVLEAVKTDAMPVKVFYDKSHDQIFVLSWRHRLRRHSTLQVNHTGMHKLQVITSASSLEKHQIVHTPFQSVRGFYIPPTNLIITHVRFGFVFLKREAAVHKIDLETLQPVKTISLLDHSCVPTSMAYTHLSGYYLIECQPRNHSSSSWQLLIDGMSDSVIGRNPNINGKPFVSPNGRFVVSVDEKQGKLYTQRVSFLGELQLHHETDLYVAVADLEFHPSITDANQYTVVVTSTEDSQLVFMDLFSGETKFLESVKEPIDASSWHWGSGNRVVKSSGIFGRYLVTPALESVFILDGEQKGVRCEISGIRKGNTVVWVGEV</sequence>
<evidence type="ECO:0000313" key="1">
    <source>
        <dbReference type="EMBL" id="TRY95834.1"/>
    </source>
</evidence>
<dbReference type="EMBL" id="SRMA01025338">
    <property type="protein sequence ID" value="TRY95834.1"/>
    <property type="molecule type" value="Genomic_DNA"/>
</dbReference>
<name>A0A553R0X6_9TELE</name>
<evidence type="ECO:0000313" key="2">
    <source>
        <dbReference type="Proteomes" id="UP000316079"/>
    </source>
</evidence>
<reference evidence="1 2" key="1">
    <citation type="journal article" date="2019" name="Sci. Data">
        <title>Hybrid genome assembly and annotation of Danionella translucida.</title>
        <authorList>
            <person name="Kadobianskyi M."/>
            <person name="Schulze L."/>
            <person name="Schuelke M."/>
            <person name="Judkewitz B."/>
        </authorList>
    </citation>
    <scope>NUCLEOTIDE SEQUENCE [LARGE SCALE GENOMIC DNA]</scope>
    <source>
        <strain evidence="1 2">Bolton</strain>
    </source>
</reference>
<dbReference type="STRING" id="623744.A0A553R0X6"/>
<dbReference type="Proteomes" id="UP000316079">
    <property type="component" value="Unassembled WGS sequence"/>
</dbReference>
<comment type="caution">
    <text evidence="1">The sequence shown here is derived from an EMBL/GenBank/DDBJ whole genome shotgun (WGS) entry which is preliminary data.</text>
</comment>